<evidence type="ECO:0000313" key="2">
    <source>
        <dbReference type="Proteomes" id="UP001142592"/>
    </source>
</evidence>
<comment type="caution">
    <text evidence="1">The sequence shown here is derived from an EMBL/GenBank/DDBJ whole genome shotgun (WGS) entry which is preliminary data.</text>
</comment>
<protein>
    <submittedName>
        <fullName evidence="1">Uncharacterized protein</fullName>
    </submittedName>
</protein>
<evidence type="ECO:0000313" key="1">
    <source>
        <dbReference type="EMBL" id="MCX3263122.1"/>
    </source>
</evidence>
<dbReference type="EMBL" id="JAPJUH010000001">
    <property type="protein sequence ID" value="MCX3263122.1"/>
    <property type="molecule type" value="Genomic_DNA"/>
</dbReference>
<accession>A0A9X3D9C4</accession>
<organism evidence="1 2">
    <name type="scientific">Pedobacter agri</name>
    <dbReference type="NCBI Taxonomy" id="454586"/>
    <lineage>
        <taxon>Bacteria</taxon>
        <taxon>Pseudomonadati</taxon>
        <taxon>Bacteroidota</taxon>
        <taxon>Sphingobacteriia</taxon>
        <taxon>Sphingobacteriales</taxon>
        <taxon>Sphingobacteriaceae</taxon>
        <taxon>Pedobacter</taxon>
    </lineage>
</organism>
<dbReference type="RefSeq" id="WP_157259064.1">
    <property type="nucleotide sequence ID" value="NZ_JAPJUH010000001.1"/>
</dbReference>
<keyword evidence="2" id="KW-1185">Reference proteome</keyword>
<dbReference type="AlphaFoldDB" id="A0A9X3D9C4"/>
<sequence length="57" mass="6546">MAEIMVPTMNILTFTPHEDAQDFVEVIIHTGYQKLNKERRVGSSVQLDRNGNLVQIF</sequence>
<reference evidence="1" key="1">
    <citation type="submission" date="2022-11" db="EMBL/GenBank/DDBJ databases">
        <authorList>
            <person name="Graham C."/>
            <person name="Newman J.D."/>
        </authorList>
    </citation>
    <scope>NUCLEOTIDE SEQUENCE</scope>
    <source>
        <strain evidence="1">DSM 19486</strain>
    </source>
</reference>
<proteinExistence type="predicted"/>
<name>A0A9X3D9C4_9SPHI</name>
<dbReference type="Proteomes" id="UP001142592">
    <property type="component" value="Unassembled WGS sequence"/>
</dbReference>
<gene>
    <name evidence="1" type="ORF">OQZ29_00050</name>
</gene>